<dbReference type="Proteomes" id="UP001623232">
    <property type="component" value="Chromosome"/>
</dbReference>
<evidence type="ECO:0000313" key="2">
    <source>
        <dbReference type="EMBL" id="WZK89010.1"/>
    </source>
</evidence>
<proteinExistence type="predicted"/>
<keyword evidence="1" id="KW-0472">Membrane</keyword>
<dbReference type="EMBL" id="CP123584">
    <property type="protein sequence ID" value="WZK89010.1"/>
    <property type="molecule type" value="Genomic_DNA"/>
</dbReference>
<reference evidence="2 3" key="1">
    <citation type="submission" date="2023-04" db="EMBL/GenBank/DDBJ databases">
        <title>Complete genome sequence of Alisedimentitalea scapharcae.</title>
        <authorList>
            <person name="Rong J.-C."/>
            <person name="Yi M.-L."/>
            <person name="Zhao Q."/>
        </authorList>
    </citation>
    <scope>NUCLEOTIDE SEQUENCE [LARGE SCALE GENOMIC DNA]</scope>
    <source>
        <strain evidence="2 3">KCTC 42119</strain>
    </source>
</reference>
<dbReference type="RefSeq" id="WP_406646836.1">
    <property type="nucleotide sequence ID" value="NZ_CP123584.1"/>
</dbReference>
<organism evidence="2 3">
    <name type="scientific">Aliisedimentitalea scapharcae</name>
    <dbReference type="NCBI Taxonomy" id="1524259"/>
    <lineage>
        <taxon>Bacteria</taxon>
        <taxon>Pseudomonadati</taxon>
        <taxon>Pseudomonadota</taxon>
        <taxon>Alphaproteobacteria</taxon>
        <taxon>Rhodobacterales</taxon>
        <taxon>Roseobacteraceae</taxon>
        <taxon>Aliisedimentitalea</taxon>
    </lineage>
</organism>
<evidence type="ECO:0008006" key="4">
    <source>
        <dbReference type="Google" id="ProtNLM"/>
    </source>
</evidence>
<protein>
    <recommendedName>
        <fullName evidence="4">Holin</fullName>
    </recommendedName>
</protein>
<accession>A0ABZ2XW50</accession>
<evidence type="ECO:0000313" key="3">
    <source>
        <dbReference type="Proteomes" id="UP001623232"/>
    </source>
</evidence>
<feature type="transmembrane region" description="Helical" evidence="1">
    <location>
        <begin position="54"/>
        <end position="73"/>
    </location>
</feature>
<feature type="transmembrane region" description="Helical" evidence="1">
    <location>
        <begin position="85"/>
        <end position="105"/>
    </location>
</feature>
<keyword evidence="1" id="KW-0812">Transmembrane</keyword>
<keyword evidence="1" id="KW-1133">Transmembrane helix</keyword>
<sequence length="121" mass="12793">MKIETVGSLAAGSFSVAITWLAQMGLSGTAVVFACIGAALAVLELENRRPRNVVALLGFNVVFGVMAAPLAAMKLEQEYDFSHPIIVVLLAFSIAYVAHDVFGFARSLIRARLAKKIGGGK</sequence>
<dbReference type="PROSITE" id="PS51257">
    <property type="entry name" value="PROKAR_LIPOPROTEIN"/>
    <property type="match status" value="1"/>
</dbReference>
<evidence type="ECO:0000256" key="1">
    <source>
        <dbReference type="SAM" id="Phobius"/>
    </source>
</evidence>
<gene>
    <name evidence="2" type="ORF">QEZ52_00230</name>
</gene>
<keyword evidence="3" id="KW-1185">Reference proteome</keyword>
<name>A0ABZ2XW50_9RHOB</name>
<feature type="transmembrane region" description="Helical" evidence="1">
    <location>
        <begin position="20"/>
        <end position="42"/>
    </location>
</feature>